<evidence type="ECO:0000256" key="7">
    <source>
        <dbReference type="HAMAP-Rule" id="MF_00083"/>
    </source>
</evidence>
<dbReference type="GO" id="GO:0004045">
    <property type="term" value="F:peptidyl-tRNA hydrolase activity"/>
    <property type="evidence" value="ECO:0007669"/>
    <property type="project" value="UniProtKB-UniRule"/>
</dbReference>
<feature type="binding site" evidence="7">
    <location>
        <position position="17"/>
    </location>
    <ligand>
        <name>tRNA</name>
        <dbReference type="ChEBI" id="CHEBI:17843"/>
    </ligand>
</feature>
<feature type="binding site" evidence="7">
    <location>
        <position position="68"/>
    </location>
    <ligand>
        <name>tRNA</name>
        <dbReference type="ChEBI" id="CHEBI:17843"/>
    </ligand>
</feature>
<feature type="binding site" evidence="7">
    <location>
        <position position="70"/>
    </location>
    <ligand>
        <name>tRNA</name>
        <dbReference type="ChEBI" id="CHEBI:17843"/>
    </ligand>
</feature>
<dbReference type="FunFam" id="3.40.50.1470:FF:000001">
    <property type="entry name" value="Peptidyl-tRNA hydrolase"/>
    <property type="match status" value="1"/>
</dbReference>
<dbReference type="PROSITE" id="PS01196">
    <property type="entry name" value="PEPT_TRNA_HYDROL_2"/>
    <property type="match status" value="1"/>
</dbReference>
<dbReference type="KEGG" id="tcd:AAIA72_00405"/>
<comment type="function">
    <text evidence="7">Catalyzes the release of premature peptidyl moieties from peptidyl-tRNA molecules trapped in stalled 50S ribosomal subunits, and thus maintains levels of free tRNAs and 50S ribosomes.</text>
</comment>
<evidence type="ECO:0000256" key="6">
    <source>
        <dbReference type="ARBA" id="ARBA00050038"/>
    </source>
</evidence>
<reference evidence="8" key="1">
    <citation type="submission" date="2024-05" db="EMBL/GenBank/DDBJ databases">
        <title>Genome sequencing of novel strain.</title>
        <authorList>
            <person name="Ganbat D."/>
            <person name="Ganbat S."/>
            <person name="Lee S.-J."/>
        </authorList>
    </citation>
    <scope>NUCLEOTIDE SEQUENCE</scope>
    <source>
        <strain evidence="8">SMD15-11</strain>
    </source>
</reference>
<evidence type="ECO:0000256" key="2">
    <source>
        <dbReference type="ARBA" id="ARBA00022555"/>
    </source>
</evidence>
<feature type="site" description="Discriminates between blocked and unblocked aminoacyl-tRNA" evidence="7">
    <location>
        <position position="12"/>
    </location>
</feature>
<dbReference type="HAMAP" id="MF_00083">
    <property type="entry name" value="Pept_tRNA_hydro_bact"/>
    <property type="match status" value="1"/>
</dbReference>
<comment type="function">
    <text evidence="7">Hydrolyzes ribosome-free peptidyl-tRNAs (with 1 or more amino acids incorporated), which drop off the ribosome during protein synthesis, or as a result of ribosome stalling.</text>
</comment>
<feature type="binding site" evidence="7">
    <location>
        <position position="116"/>
    </location>
    <ligand>
        <name>tRNA</name>
        <dbReference type="ChEBI" id="CHEBI:17843"/>
    </ligand>
</feature>
<evidence type="ECO:0000256" key="4">
    <source>
        <dbReference type="ARBA" id="ARBA00022884"/>
    </source>
</evidence>
<protein>
    <recommendedName>
        <fullName evidence="6 7">Peptidyl-tRNA hydrolase</fullName>
        <shortName evidence="7">Pth</shortName>
        <ecNumber evidence="1 7">3.1.1.29</ecNumber>
    </recommendedName>
</protein>
<dbReference type="GO" id="GO:0000049">
    <property type="term" value="F:tRNA binding"/>
    <property type="evidence" value="ECO:0007669"/>
    <property type="project" value="UniProtKB-UniRule"/>
</dbReference>
<keyword evidence="3 7" id="KW-0378">Hydrolase</keyword>
<dbReference type="CDD" id="cd00462">
    <property type="entry name" value="PTH"/>
    <property type="match status" value="1"/>
</dbReference>
<dbReference type="GO" id="GO:0072344">
    <property type="term" value="P:rescue of stalled ribosome"/>
    <property type="evidence" value="ECO:0007669"/>
    <property type="project" value="UniProtKB-UniRule"/>
</dbReference>
<dbReference type="Gene3D" id="3.40.50.1470">
    <property type="entry name" value="Peptidyl-tRNA hydrolase"/>
    <property type="match status" value="1"/>
</dbReference>
<accession>A0AB39UWW3</accession>
<evidence type="ECO:0000256" key="1">
    <source>
        <dbReference type="ARBA" id="ARBA00013260"/>
    </source>
</evidence>
<dbReference type="InterPro" id="IPR001328">
    <property type="entry name" value="Pept_tRNA_hydro"/>
</dbReference>
<dbReference type="NCBIfam" id="TIGR00447">
    <property type="entry name" value="pth"/>
    <property type="match status" value="1"/>
</dbReference>
<proteinExistence type="inferred from homology"/>
<dbReference type="RefSeq" id="WP_369601489.1">
    <property type="nucleotide sequence ID" value="NZ_CP154858.1"/>
</dbReference>
<keyword evidence="4 7" id="KW-0694">RNA-binding</keyword>
<dbReference type="PANTHER" id="PTHR17224">
    <property type="entry name" value="PEPTIDYL-TRNA HYDROLASE"/>
    <property type="match status" value="1"/>
</dbReference>
<dbReference type="InterPro" id="IPR018171">
    <property type="entry name" value="Pept_tRNA_hydro_CS"/>
</dbReference>
<name>A0AB39UWW3_9GAMM</name>
<feature type="site" description="Stabilizes the basic form of H active site to accept a proton" evidence="7">
    <location>
        <position position="95"/>
    </location>
</feature>
<sequence>MPAVQAIVGLGNPGPQYATTRHNAGALWVQHLAERHFATLRPERRFHGLYGRIQVGGRDIHLLFPQTYMNRSGLAVQALVNFYRLPPESLLVAHDELDIQPGEVRLKAGGGHGGHNGLRDIIKALGDKREFGRLRLGIGHPGDKNRVADYVLHPFGKTERTQLDQVFDSIDPLLPDIVRGDWSKPMNILHSLRP</sequence>
<keyword evidence="7" id="KW-0963">Cytoplasm</keyword>
<dbReference type="GO" id="GO:0005737">
    <property type="term" value="C:cytoplasm"/>
    <property type="evidence" value="ECO:0007669"/>
    <property type="project" value="UniProtKB-SubCell"/>
</dbReference>
<dbReference type="Pfam" id="PF01195">
    <property type="entry name" value="Pept_tRNA_hydro"/>
    <property type="match status" value="1"/>
</dbReference>
<evidence type="ECO:0000256" key="5">
    <source>
        <dbReference type="ARBA" id="ARBA00038063"/>
    </source>
</evidence>
<dbReference type="EMBL" id="CP154858">
    <property type="protein sequence ID" value="XDT72483.1"/>
    <property type="molecule type" value="Genomic_DNA"/>
</dbReference>
<dbReference type="PANTHER" id="PTHR17224:SF1">
    <property type="entry name" value="PEPTIDYL-TRNA HYDROLASE"/>
    <property type="match status" value="1"/>
</dbReference>
<dbReference type="InterPro" id="IPR036416">
    <property type="entry name" value="Pept_tRNA_hydro_sf"/>
</dbReference>
<feature type="active site" description="Proton acceptor" evidence="7">
    <location>
        <position position="22"/>
    </location>
</feature>
<comment type="catalytic activity">
    <reaction evidence="7">
        <text>an N-acyl-L-alpha-aminoacyl-tRNA + H2O = an N-acyl-L-amino acid + a tRNA + H(+)</text>
        <dbReference type="Rhea" id="RHEA:54448"/>
        <dbReference type="Rhea" id="RHEA-COMP:10123"/>
        <dbReference type="Rhea" id="RHEA-COMP:13883"/>
        <dbReference type="ChEBI" id="CHEBI:15377"/>
        <dbReference type="ChEBI" id="CHEBI:15378"/>
        <dbReference type="ChEBI" id="CHEBI:59874"/>
        <dbReference type="ChEBI" id="CHEBI:78442"/>
        <dbReference type="ChEBI" id="CHEBI:138191"/>
        <dbReference type="EC" id="3.1.1.29"/>
    </reaction>
</comment>
<dbReference type="AlphaFoldDB" id="A0AB39UWW3"/>
<evidence type="ECO:0000313" key="8">
    <source>
        <dbReference type="EMBL" id="XDT72483.1"/>
    </source>
</evidence>
<evidence type="ECO:0000256" key="3">
    <source>
        <dbReference type="ARBA" id="ARBA00022801"/>
    </source>
</evidence>
<dbReference type="GO" id="GO:0006515">
    <property type="term" value="P:protein quality control for misfolded or incompletely synthesized proteins"/>
    <property type="evidence" value="ECO:0007669"/>
    <property type="project" value="UniProtKB-UniRule"/>
</dbReference>
<comment type="subcellular location">
    <subcellularLocation>
        <location evidence="7">Cytoplasm</location>
    </subcellularLocation>
</comment>
<comment type="subunit">
    <text evidence="7">Monomer.</text>
</comment>
<organism evidence="8">
    <name type="scientific">Thermohahella caldifontis</name>
    <dbReference type="NCBI Taxonomy" id="3142973"/>
    <lineage>
        <taxon>Bacteria</taxon>
        <taxon>Pseudomonadati</taxon>
        <taxon>Pseudomonadota</taxon>
        <taxon>Gammaproteobacteria</taxon>
        <taxon>Oceanospirillales</taxon>
        <taxon>Hahellaceae</taxon>
        <taxon>Thermohahella</taxon>
    </lineage>
</organism>
<dbReference type="SUPFAM" id="SSF53178">
    <property type="entry name" value="Peptidyl-tRNA hydrolase-like"/>
    <property type="match status" value="1"/>
</dbReference>
<keyword evidence="2 7" id="KW-0820">tRNA-binding</keyword>
<dbReference type="EC" id="3.1.1.29" evidence="1 7"/>
<gene>
    <name evidence="7 8" type="primary">pth</name>
    <name evidence="8" type="ORF">AAIA72_00405</name>
</gene>
<comment type="similarity">
    <text evidence="5 7">Belongs to the PTH family.</text>
</comment>